<organism evidence="1">
    <name type="scientific">marine sediment metagenome</name>
    <dbReference type="NCBI Taxonomy" id="412755"/>
    <lineage>
        <taxon>unclassified sequences</taxon>
        <taxon>metagenomes</taxon>
        <taxon>ecological metagenomes</taxon>
    </lineage>
</organism>
<proteinExistence type="predicted"/>
<feature type="non-terminal residue" evidence="1">
    <location>
        <position position="83"/>
    </location>
</feature>
<protein>
    <recommendedName>
        <fullName evidence="2">Type I restriction enzyme R protein N-terminal domain-containing protein</fullName>
    </recommendedName>
</protein>
<sequence>MGYRADFEILLKGIFESINVKRVDHDPKARQGNKPDFIVINKDVPILYVEAKDIGVSLDKVEKSKQMARYFGYTNLVLTDYVE</sequence>
<evidence type="ECO:0000313" key="1">
    <source>
        <dbReference type="EMBL" id="GAG89958.1"/>
    </source>
</evidence>
<name>X1C0K0_9ZZZZ</name>
<evidence type="ECO:0008006" key="2">
    <source>
        <dbReference type="Google" id="ProtNLM"/>
    </source>
</evidence>
<comment type="caution">
    <text evidence="1">The sequence shown here is derived from an EMBL/GenBank/DDBJ whole genome shotgun (WGS) entry which is preliminary data.</text>
</comment>
<gene>
    <name evidence="1" type="ORF">S01H4_23165</name>
</gene>
<reference evidence="1" key="1">
    <citation type="journal article" date="2014" name="Front. Microbiol.">
        <title>High frequency of phylogenetically diverse reductive dehalogenase-homologous genes in deep subseafloor sedimentary metagenomes.</title>
        <authorList>
            <person name="Kawai M."/>
            <person name="Futagami T."/>
            <person name="Toyoda A."/>
            <person name="Takaki Y."/>
            <person name="Nishi S."/>
            <person name="Hori S."/>
            <person name="Arai W."/>
            <person name="Tsubouchi T."/>
            <person name="Morono Y."/>
            <person name="Uchiyama I."/>
            <person name="Ito T."/>
            <person name="Fujiyama A."/>
            <person name="Inagaki F."/>
            <person name="Takami H."/>
        </authorList>
    </citation>
    <scope>NUCLEOTIDE SEQUENCE</scope>
    <source>
        <strain evidence="1">Expedition CK06-06</strain>
    </source>
</reference>
<dbReference type="EMBL" id="BART01010713">
    <property type="protein sequence ID" value="GAG89958.1"/>
    <property type="molecule type" value="Genomic_DNA"/>
</dbReference>
<accession>X1C0K0</accession>
<dbReference type="AlphaFoldDB" id="X1C0K0"/>